<keyword evidence="5 10" id="KW-0812">Transmembrane</keyword>
<keyword evidence="6 10" id="KW-1133">Transmembrane helix</keyword>
<comment type="catalytic activity">
    <reaction evidence="9">
        <text>a ubiquinone + NADH + 5 H(+)(in) = a ubiquinol + NAD(+) + 4 H(+)(out)</text>
        <dbReference type="Rhea" id="RHEA:29091"/>
        <dbReference type="Rhea" id="RHEA-COMP:9565"/>
        <dbReference type="Rhea" id="RHEA-COMP:9566"/>
        <dbReference type="ChEBI" id="CHEBI:15378"/>
        <dbReference type="ChEBI" id="CHEBI:16389"/>
        <dbReference type="ChEBI" id="CHEBI:17976"/>
        <dbReference type="ChEBI" id="CHEBI:57540"/>
        <dbReference type="ChEBI" id="CHEBI:57945"/>
        <dbReference type="EC" id="7.1.1.2"/>
    </reaction>
</comment>
<dbReference type="GO" id="GO:0030964">
    <property type="term" value="C:NADH dehydrogenase complex"/>
    <property type="evidence" value="ECO:0007669"/>
    <property type="project" value="TreeGrafter"/>
</dbReference>
<keyword evidence="11" id="KW-0732">Signal</keyword>
<sequence>MLFTLYFFSVCLIVGALGYLGSSSTKGLYGHYKRLVTSGGDKGSSYECGFVDMNESINTYTMQFYIIGLSFILFDLEILIIIPMVVTGAEGYEALSAWGLGKSFFLVVVSMAAYYEVMGGVVSF</sequence>
<evidence type="ECO:0000256" key="9">
    <source>
        <dbReference type="ARBA" id="ARBA00049551"/>
    </source>
</evidence>
<accession>A0A6F9DLK0</accession>
<gene>
    <name evidence="12" type="primary">Mtnd3</name>
</gene>
<evidence type="ECO:0000256" key="7">
    <source>
        <dbReference type="ARBA" id="ARBA00023136"/>
    </source>
</evidence>
<evidence type="ECO:0000256" key="11">
    <source>
        <dbReference type="SAM" id="SignalP"/>
    </source>
</evidence>
<evidence type="ECO:0000256" key="4">
    <source>
        <dbReference type="ARBA" id="ARBA00022448"/>
    </source>
</evidence>
<feature type="transmembrane region" description="Helical" evidence="10">
    <location>
        <begin position="62"/>
        <end position="82"/>
    </location>
</feature>
<name>A0A6F9DLK0_9ASCI</name>
<dbReference type="PANTHER" id="PTHR11058:SF9">
    <property type="entry name" value="NADH-UBIQUINONE OXIDOREDUCTASE CHAIN 3"/>
    <property type="match status" value="1"/>
</dbReference>
<comment type="subcellular location">
    <subcellularLocation>
        <location evidence="1">Membrane</location>
    </subcellularLocation>
</comment>
<comment type="similarity">
    <text evidence="2">Belongs to the complex I subunit 3 family.</text>
</comment>
<feature type="chain" id="PRO_5026199541" description="NADH-ubiquinone oxidoreductase chain 3" evidence="11">
    <location>
        <begin position="19"/>
        <end position="124"/>
    </location>
</feature>
<evidence type="ECO:0000256" key="1">
    <source>
        <dbReference type="ARBA" id="ARBA00004370"/>
    </source>
</evidence>
<evidence type="ECO:0000256" key="5">
    <source>
        <dbReference type="ARBA" id="ARBA00022692"/>
    </source>
</evidence>
<dbReference type="EMBL" id="LR788199">
    <property type="protein sequence ID" value="CAB3264061.1"/>
    <property type="molecule type" value="mRNA"/>
</dbReference>
<dbReference type="InterPro" id="IPR000440">
    <property type="entry name" value="NADH_UbQ/plastoQ_OxRdtase_su3"/>
</dbReference>
<feature type="transmembrane region" description="Helical" evidence="10">
    <location>
        <begin position="94"/>
        <end position="115"/>
    </location>
</feature>
<dbReference type="AlphaFoldDB" id="A0A6F9DLK0"/>
<dbReference type="Pfam" id="PF00507">
    <property type="entry name" value="Oxidored_q4"/>
    <property type="match status" value="1"/>
</dbReference>
<dbReference type="PANTHER" id="PTHR11058">
    <property type="entry name" value="NADH-UBIQUINONE OXIDOREDUCTASE CHAIN 3"/>
    <property type="match status" value="1"/>
</dbReference>
<keyword evidence="4" id="KW-0813">Transport</keyword>
<protein>
    <recommendedName>
        <fullName evidence="3">NADH-ubiquinone oxidoreductase chain 3</fullName>
    </recommendedName>
    <alternativeName>
        <fullName evidence="8">NADH dehydrogenase subunit 3</fullName>
    </alternativeName>
</protein>
<dbReference type="GO" id="GO:0008137">
    <property type="term" value="F:NADH dehydrogenase (ubiquinone) activity"/>
    <property type="evidence" value="ECO:0007669"/>
    <property type="project" value="UniProtKB-EC"/>
</dbReference>
<evidence type="ECO:0000256" key="3">
    <source>
        <dbReference type="ARBA" id="ARBA00021007"/>
    </source>
</evidence>
<keyword evidence="7 10" id="KW-0472">Membrane</keyword>
<dbReference type="InterPro" id="IPR038430">
    <property type="entry name" value="NDAH_ubi_oxred_su3_sf"/>
</dbReference>
<feature type="signal peptide" evidence="11">
    <location>
        <begin position="1"/>
        <end position="18"/>
    </location>
</feature>
<evidence type="ECO:0000313" key="12">
    <source>
        <dbReference type="EMBL" id="CAB3264061.1"/>
    </source>
</evidence>
<proteinExistence type="evidence at transcript level"/>
<dbReference type="Gene3D" id="1.20.58.1610">
    <property type="entry name" value="NADH:ubiquinone/plastoquinone oxidoreductase, chain 3"/>
    <property type="match status" value="1"/>
</dbReference>
<evidence type="ECO:0000256" key="10">
    <source>
        <dbReference type="SAM" id="Phobius"/>
    </source>
</evidence>
<organism evidence="12">
    <name type="scientific">Phallusia mammillata</name>
    <dbReference type="NCBI Taxonomy" id="59560"/>
    <lineage>
        <taxon>Eukaryota</taxon>
        <taxon>Metazoa</taxon>
        <taxon>Chordata</taxon>
        <taxon>Tunicata</taxon>
        <taxon>Ascidiacea</taxon>
        <taxon>Phlebobranchia</taxon>
        <taxon>Ascidiidae</taxon>
        <taxon>Phallusia</taxon>
    </lineage>
</organism>
<evidence type="ECO:0000256" key="8">
    <source>
        <dbReference type="ARBA" id="ARBA00031029"/>
    </source>
</evidence>
<reference evidence="12" key="1">
    <citation type="submission" date="2020-04" db="EMBL/GenBank/DDBJ databases">
        <authorList>
            <person name="Neveu A P."/>
        </authorList>
    </citation>
    <scope>NUCLEOTIDE SEQUENCE</scope>
    <source>
        <tissue evidence="12">Whole embryo</tissue>
    </source>
</reference>
<evidence type="ECO:0000256" key="2">
    <source>
        <dbReference type="ARBA" id="ARBA00008472"/>
    </source>
</evidence>
<evidence type="ECO:0000256" key="6">
    <source>
        <dbReference type="ARBA" id="ARBA00022989"/>
    </source>
</evidence>